<accession>A0A8D8LM59</accession>
<reference evidence="1" key="1">
    <citation type="submission" date="2021-05" db="EMBL/GenBank/DDBJ databases">
        <authorList>
            <person name="Alioto T."/>
            <person name="Alioto T."/>
            <person name="Gomez Garrido J."/>
        </authorList>
    </citation>
    <scope>NUCLEOTIDE SEQUENCE</scope>
</reference>
<proteinExistence type="predicted"/>
<protein>
    <submittedName>
        <fullName evidence="1">Uncharacterized protein</fullName>
    </submittedName>
</protein>
<organism evidence="1">
    <name type="scientific">Cacopsylla melanoneura</name>
    <dbReference type="NCBI Taxonomy" id="428564"/>
    <lineage>
        <taxon>Eukaryota</taxon>
        <taxon>Metazoa</taxon>
        <taxon>Ecdysozoa</taxon>
        <taxon>Arthropoda</taxon>
        <taxon>Hexapoda</taxon>
        <taxon>Insecta</taxon>
        <taxon>Pterygota</taxon>
        <taxon>Neoptera</taxon>
        <taxon>Paraneoptera</taxon>
        <taxon>Hemiptera</taxon>
        <taxon>Sternorrhyncha</taxon>
        <taxon>Psylloidea</taxon>
        <taxon>Psyllidae</taxon>
        <taxon>Psyllinae</taxon>
        <taxon>Cacopsylla</taxon>
    </lineage>
</organism>
<name>A0A8D8LM59_9HEMI</name>
<evidence type="ECO:0000313" key="1">
    <source>
        <dbReference type="EMBL" id="CAG6611083.1"/>
    </source>
</evidence>
<sequence length="108" mass="11896">MFCGSQCNTPSSDQKNVTLVQTIKICRLVQTIDPVTKPMTASFTNKSIHIQISTNPTFDTSNHPFPSLPLLPLPILLLLLPHLLPLPLYAPRTGDNLLPFLGSDHPLQ</sequence>
<dbReference type="EMBL" id="HBUF01020677">
    <property type="protein sequence ID" value="CAG6611083.1"/>
    <property type="molecule type" value="Transcribed_RNA"/>
</dbReference>
<dbReference type="AlphaFoldDB" id="A0A8D8LM59"/>